<dbReference type="Pfam" id="PF00575">
    <property type="entry name" value="S1"/>
    <property type="match status" value="3"/>
</dbReference>
<dbReference type="CDD" id="cd04465">
    <property type="entry name" value="S1_RPS1_repeat_ec2_hs2"/>
    <property type="match status" value="1"/>
</dbReference>
<evidence type="ECO:0000256" key="2">
    <source>
        <dbReference type="ARBA" id="ARBA00022980"/>
    </source>
</evidence>
<dbReference type="InterPro" id="IPR035104">
    <property type="entry name" value="Ribosomal_protein_S1-like"/>
</dbReference>
<dbReference type="InterPro" id="IPR003029">
    <property type="entry name" value="S1_domain"/>
</dbReference>
<dbReference type="EMBL" id="MHBW01000025">
    <property type="protein sequence ID" value="OGY08556.1"/>
    <property type="molecule type" value="Genomic_DNA"/>
</dbReference>
<feature type="domain" description="S1 motif" evidence="4">
    <location>
        <begin position="18"/>
        <end position="85"/>
    </location>
</feature>
<evidence type="ECO:0000256" key="3">
    <source>
        <dbReference type="ARBA" id="ARBA00023274"/>
    </source>
</evidence>
<dbReference type="Gene3D" id="2.40.50.140">
    <property type="entry name" value="Nucleic acid-binding proteins"/>
    <property type="match status" value="4"/>
</dbReference>
<dbReference type="SUPFAM" id="SSF50249">
    <property type="entry name" value="Nucleic acid-binding proteins"/>
    <property type="match status" value="4"/>
</dbReference>
<keyword evidence="3" id="KW-0687">Ribonucleoprotein</keyword>
<dbReference type="STRING" id="1797513.A2782_03965"/>
<dbReference type="PRINTS" id="PR00681">
    <property type="entry name" value="RIBOSOMALS1"/>
</dbReference>
<dbReference type="PANTHER" id="PTHR10724:SF7">
    <property type="entry name" value="SMALL RIBOSOMAL SUBUNIT PROTEIN BS1C"/>
    <property type="match status" value="1"/>
</dbReference>
<feature type="domain" description="S1 motif" evidence="4">
    <location>
        <begin position="276"/>
        <end position="339"/>
    </location>
</feature>
<dbReference type="InterPro" id="IPR050437">
    <property type="entry name" value="Ribos_protein_bS1-like"/>
</dbReference>
<evidence type="ECO:0000313" key="6">
    <source>
        <dbReference type="Proteomes" id="UP000177967"/>
    </source>
</evidence>
<evidence type="ECO:0000313" key="5">
    <source>
        <dbReference type="EMBL" id="OGY08556.1"/>
    </source>
</evidence>
<proteinExistence type="inferred from homology"/>
<comment type="similarity">
    <text evidence="1">Belongs to the bacterial ribosomal protein bS1 family.</text>
</comment>
<dbReference type="GO" id="GO:0006412">
    <property type="term" value="P:translation"/>
    <property type="evidence" value="ECO:0007669"/>
    <property type="project" value="TreeGrafter"/>
</dbReference>
<dbReference type="InterPro" id="IPR012340">
    <property type="entry name" value="NA-bd_OB-fold"/>
</dbReference>
<protein>
    <recommendedName>
        <fullName evidence="4">S1 motif domain-containing protein</fullName>
    </recommendedName>
</protein>
<dbReference type="GO" id="GO:0005840">
    <property type="term" value="C:ribosome"/>
    <property type="evidence" value="ECO:0007669"/>
    <property type="project" value="UniProtKB-KW"/>
</dbReference>
<keyword evidence="2" id="KW-0689">Ribosomal protein</keyword>
<dbReference type="PROSITE" id="PS50126">
    <property type="entry name" value="S1"/>
    <property type="match status" value="4"/>
</dbReference>
<feature type="domain" description="S1 motif" evidence="4">
    <location>
        <begin position="103"/>
        <end position="169"/>
    </location>
</feature>
<dbReference type="PANTHER" id="PTHR10724">
    <property type="entry name" value="30S RIBOSOMAL PROTEIN S1"/>
    <property type="match status" value="1"/>
</dbReference>
<dbReference type="AlphaFoldDB" id="A0A1G1UZM2"/>
<sequence>MEELLAKTGYAPRGLRRGQEVTGTVISISSKSLVLDIGAKSEGLVIESEFDMAKPFIKTLSAGDEIQATVITPEGEGGHVLLSLRQSAQDFVWKTLEEKRESGEEVEVKVEGATRGGLTTSLYGIGGFAPTSHLSGDLADNPQSAVGRNLQVKIIEVDREKQRLVMSEKAVSQKEFLAKQKEVLGGIKPGEKFVGRVTKVINFGVFVEIVKDGTPVEGLVHLSEIAWNKIINPSEVLAEGDEVEVVVIGGDGKLALSIKQTQGDPWVGVVGKYHKDDQITGTVAKIGDFGAFVELEPGIQGLLSSAKIPTERKLTEGEGVKAFIEDIDEKSHKLSLGLVLTSVPVGYR</sequence>
<dbReference type="Proteomes" id="UP000177967">
    <property type="component" value="Unassembled WGS sequence"/>
</dbReference>
<comment type="caution">
    <text evidence="5">The sequence shown here is derived from an EMBL/GenBank/DDBJ whole genome shotgun (WGS) entry which is preliminary data.</text>
</comment>
<gene>
    <name evidence="5" type="ORF">A2782_03965</name>
</gene>
<dbReference type="GO" id="GO:1990904">
    <property type="term" value="C:ribonucleoprotein complex"/>
    <property type="evidence" value="ECO:0007669"/>
    <property type="project" value="UniProtKB-KW"/>
</dbReference>
<dbReference type="GO" id="GO:0003729">
    <property type="term" value="F:mRNA binding"/>
    <property type="evidence" value="ECO:0007669"/>
    <property type="project" value="TreeGrafter"/>
</dbReference>
<dbReference type="GO" id="GO:0003735">
    <property type="term" value="F:structural constituent of ribosome"/>
    <property type="evidence" value="ECO:0007669"/>
    <property type="project" value="TreeGrafter"/>
</dbReference>
<feature type="domain" description="S1 motif" evidence="4">
    <location>
        <begin position="190"/>
        <end position="259"/>
    </location>
</feature>
<dbReference type="SMART" id="SM00316">
    <property type="entry name" value="S1"/>
    <property type="match status" value="4"/>
</dbReference>
<organism evidence="5 6">
    <name type="scientific">Candidatus Blackburnbacteria bacterium RIFCSPHIGHO2_01_FULL_43_15b</name>
    <dbReference type="NCBI Taxonomy" id="1797513"/>
    <lineage>
        <taxon>Bacteria</taxon>
        <taxon>Candidatus Blackburniibacteriota</taxon>
    </lineage>
</organism>
<reference evidence="5 6" key="1">
    <citation type="journal article" date="2016" name="Nat. Commun.">
        <title>Thousands of microbial genomes shed light on interconnected biogeochemical processes in an aquifer system.</title>
        <authorList>
            <person name="Anantharaman K."/>
            <person name="Brown C.T."/>
            <person name="Hug L.A."/>
            <person name="Sharon I."/>
            <person name="Castelle C.J."/>
            <person name="Probst A.J."/>
            <person name="Thomas B.C."/>
            <person name="Singh A."/>
            <person name="Wilkins M.J."/>
            <person name="Karaoz U."/>
            <person name="Brodie E.L."/>
            <person name="Williams K.H."/>
            <person name="Hubbard S.S."/>
            <person name="Banfield J.F."/>
        </authorList>
    </citation>
    <scope>NUCLEOTIDE SEQUENCE [LARGE SCALE GENOMIC DNA]</scope>
</reference>
<evidence type="ECO:0000256" key="1">
    <source>
        <dbReference type="ARBA" id="ARBA00006767"/>
    </source>
</evidence>
<name>A0A1G1UZM2_9BACT</name>
<evidence type="ECO:0000259" key="4">
    <source>
        <dbReference type="PROSITE" id="PS50126"/>
    </source>
</evidence>
<accession>A0A1G1UZM2</accession>